<dbReference type="Gene3D" id="1.10.10.1130">
    <property type="entry name" value="Uncharacterised protein PF10982, DUF2789"/>
    <property type="match status" value="1"/>
</dbReference>
<evidence type="ECO:0000313" key="1">
    <source>
        <dbReference type="EMBL" id="QNN45307.1"/>
    </source>
</evidence>
<proteinExistence type="predicted"/>
<dbReference type="Proteomes" id="UP000515977">
    <property type="component" value="Chromosome"/>
</dbReference>
<protein>
    <submittedName>
        <fullName evidence="1">DUF2789 domain-containing protein</fullName>
    </submittedName>
</protein>
<dbReference type="KEGG" id="tbv:H9L17_08650"/>
<dbReference type="EMBL" id="CP060711">
    <property type="protein sequence ID" value="QNN45307.1"/>
    <property type="molecule type" value="Genomic_DNA"/>
</dbReference>
<dbReference type="Pfam" id="PF10982">
    <property type="entry name" value="DUF2789"/>
    <property type="match status" value="1"/>
</dbReference>
<dbReference type="RefSeq" id="WP_187569073.1">
    <property type="nucleotide sequence ID" value="NZ_CP060711.1"/>
</dbReference>
<keyword evidence="2" id="KW-1185">Reference proteome</keyword>
<organism evidence="1 2">
    <name type="scientific">Thermomonas brevis</name>
    <dbReference type="NCBI Taxonomy" id="215691"/>
    <lineage>
        <taxon>Bacteria</taxon>
        <taxon>Pseudomonadati</taxon>
        <taxon>Pseudomonadota</taxon>
        <taxon>Gammaproteobacteria</taxon>
        <taxon>Lysobacterales</taxon>
        <taxon>Lysobacteraceae</taxon>
        <taxon>Thermomonas</taxon>
    </lineage>
</organism>
<dbReference type="InterPro" id="IPR038086">
    <property type="entry name" value="DUF2789_sf"/>
</dbReference>
<accession>A0A7G9QPN2</accession>
<sequence>MDTTESSMTNLFLQLGLPEGKDDIAAFIRDHQLPEAVLVSEAPFWSDGQRQFIREEWREDADWAIVVDELNEALHADAVAARVAAEN</sequence>
<gene>
    <name evidence="1" type="ORF">H9L17_08650</name>
</gene>
<name>A0A7G9QPN2_9GAMM</name>
<dbReference type="InterPro" id="IPR021250">
    <property type="entry name" value="DUF2789"/>
</dbReference>
<reference evidence="1 2" key="1">
    <citation type="submission" date="2020-08" db="EMBL/GenBank/DDBJ databases">
        <title>Genome sequence of Thermomonas brevis KACC 16975T.</title>
        <authorList>
            <person name="Hyun D.-W."/>
            <person name="Bae J.-W."/>
        </authorList>
    </citation>
    <scope>NUCLEOTIDE SEQUENCE [LARGE SCALE GENOMIC DNA]</scope>
    <source>
        <strain evidence="1 2">KACC 16975</strain>
    </source>
</reference>
<evidence type="ECO:0000313" key="2">
    <source>
        <dbReference type="Proteomes" id="UP000515977"/>
    </source>
</evidence>
<dbReference type="AlphaFoldDB" id="A0A7G9QPN2"/>